<keyword evidence="4" id="KW-1185">Reference proteome</keyword>
<dbReference type="AlphaFoldDB" id="A0A4S3JZ82"/>
<keyword evidence="1" id="KW-1133">Transmembrane helix</keyword>
<gene>
    <name evidence="3" type="ORF">DFR24_2891</name>
</gene>
<feature type="transmembrane region" description="Helical" evidence="1">
    <location>
        <begin position="195"/>
        <end position="215"/>
    </location>
</feature>
<feature type="transmembrane region" description="Helical" evidence="1">
    <location>
        <begin position="166"/>
        <end position="189"/>
    </location>
</feature>
<evidence type="ECO:0000313" key="4">
    <source>
        <dbReference type="Proteomes" id="UP000295341"/>
    </source>
</evidence>
<proteinExistence type="predicted"/>
<name>A0A4S3JZ82_9GAMM</name>
<keyword evidence="1" id="KW-0472">Membrane</keyword>
<evidence type="ECO:0000256" key="1">
    <source>
        <dbReference type="SAM" id="Phobius"/>
    </source>
</evidence>
<protein>
    <submittedName>
        <fullName evidence="3">Fatty acid desaturase</fullName>
    </submittedName>
</protein>
<organism evidence="3 4">
    <name type="scientific">Panacagrimonas perspica</name>
    <dbReference type="NCBI Taxonomy" id="381431"/>
    <lineage>
        <taxon>Bacteria</taxon>
        <taxon>Pseudomonadati</taxon>
        <taxon>Pseudomonadota</taxon>
        <taxon>Gammaproteobacteria</taxon>
        <taxon>Nevskiales</taxon>
        <taxon>Nevskiaceae</taxon>
        <taxon>Panacagrimonas</taxon>
    </lineage>
</organism>
<feature type="transmembrane region" description="Helical" evidence="1">
    <location>
        <begin position="131"/>
        <end position="154"/>
    </location>
</feature>
<sequence length="302" mass="34234">MAIHVPTQIAQSLDPARGAELKTLTSAPPVAWPTVLTSALMTAIYIASIYLAVKGHIPMWVGMLINASIGYLTFTVVHDSLHRSISQNIRLNDIIGQSAVFMITPYVDLRLFRWGHILHHRFTSGTKDPDYILHGAWWTLPFRWMAIDALYLVHAIRHSDKVSGKYLKSSMAMAALTFTVAGVLTWMGYGWEVLMLWFIPSRLIFLSLGFSFFWLPHVPHDTTQEDNFTKATTVRLGMEWLMAPLLQNHHVHLIHHLYPGTPFYNNAKVWRLIEPELRRRDLAIQHGLAIHPVIYAAGEGAA</sequence>
<dbReference type="EMBL" id="SOBT01000009">
    <property type="protein sequence ID" value="TDU28519.1"/>
    <property type="molecule type" value="Genomic_DNA"/>
</dbReference>
<reference evidence="3 4" key="1">
    <citation type="submission" date="2019-03" db="EMBL/GenBank/DDBJ databases">
        <title>Genomic Encyclopedia of Type Strains, Phase IV (KMG-IV): sequencing the most valuable type-strain genomes for metagenomic binning, comparative biology and taxonomic classification.</title>
        <authorList>
            <person name="Goeker M."/>
        </authorList>
    </citation>
    <scope>NUCLEOTIDE SEQUENCE [LARGE SCALE GENOMIC DNA]</scope>
    <source>
        <strain evidence="3 4">DSM 26377</strain>
    </source>
</reference>
<feature type="transmembrane region" description="Helical" evidence="1">
    <location>
        <begin position="30"/>
        <end position="53"/>
    </location>
</feature>
<keyword evidence="1" id="KW-0812">Transmembrane</keyword>
<feature type="domain" description="Fatty acid desaturase" evidence="2">
    <location>
        <begin position="58"/>
        <end position="286"/>
    </location>
</feature>
<dbReference type="Pfam" id="PF00487">
    <property type="entry name" value="FA_desaturase"/>
    <property type="match status" value="1"/>
</dbReference>
<evidence type="ECO:0000259" key="2">
    <source>
        <dbReference type="Pfam" id="PF00487"/>
    </source>
</evidence>
<accession>A0A4S3JZ82</accession>
<dbReference type="GO" id="GO:0006629">
    <property type="term" value="P:lipid metabolic process"/>
    <property type="evidence" value="ECO:0007669"/>
    <property type="project" value="InterPro"/>
</dbReference>
<dbReference type="OrthoDB" id="9796486at2"/>
<evidence type="ECO:0000313" key="3">
    <source>
        <dbReference type="EMBL" id="TDU28519.1"/>
    </source>
</evidence>
<comment type="caution">
    <text evidence="3">The sequence shown here is derived from an EMBL/GenBank/DDBJ whole genome shotgun (WGS) entry which is preliminary data.</text>
</comment>
<feature type="transmembrane region" description="Helical" evidence="1">
    <location>
        <begin position="60"/>
        <end position="78"/>
    </location>
</feature>
<dbReference type="Proteomes" id="UP000295341">
    <property type="component" value="Unassembled WGS sequence"/>
</dbReference>
<dbReference type="RefSeq" id="WP_133882061.1">
    <property type="nucleotide sequence ID" value="NZ_MWIN01000037.1"/>
</dbReference>
<dbReference type="InterPro" id="IPR005804">
    <property type="entry name" value="FA_desaturase_dom"/>
</dbReference>